<name>A0A9D1H982_9FLAO</name>
<keyword evidence="2" id="KW-0812">Transmembrane</keyword>
<evidence type="ECO:0000313" key="4">
    <source>
        <dbReference type="Proteomes" id="UP000824161"/>
    </source>
</evidence>
<protein>
    <submittedName>
        <fullName evidence="3">Uncharacterized protein</fullName>
    </submittedName>
</protein>
<keyword evidence="1" id="KW-0175">Coiled coil</keyword>
<evidence type="ECO:0000256" key="2">
    <source>
        <dbReference type="SAM" id="Phobius"/>
    </source>
</evidence>
<accession>A0A9D1H982</accession>
<dbReference type="EMBL" id="DVLY01000045">
    <property type="protein sequence ID" value="HIT97574.1"/>
    <property type="molecule type" value="Genomic_DNA"/>
</dbReference>
<comment type="caution">
    <text evidence="3">The sequence shown here is derived from an EMBL/GenBank/DDBJ whole genome shotgun (WGS) entry which is preliminary data.</text>
</comment>
<evidence type="ECO:0000313" key="3">
    <source>
        <dbReference type="EMBL" id="HIT97574.1"/>
    </source>
</evidence>
<evidence type="ECO:0000256" key="1">
    <source>
        <dbReference type="SAM" id="Coils"/>
    </source>
</evidence>
<keyword evidence="2" id="KW-1133">Transmembrane helix</keyword>
<reference evidence="3" key="1">
    <citation type="submission" date="2020-10" db="EMBL/GenBank/DDBJ databases">
        <authorList>
            <person name="Gilroy R."/>
        </authorList>
    </citation>
    <scope>NUCLEOTIDE SEQUENCE</scope>
    <source>
        <strain evidence="3">1383</strain>
    </source>
</reference>
<feature type="transmembrane region" description="Helical" evidence="2">
    <location>
        <begin position="12"/>
        <end position="33"/>
    </location>
</feature>
<sequence length="135" mass="15531">MTQDNLSWGQFLLSLVGVLGLRELAPVVFSALFRRREDVESTRIENSARLAAASREQILFLKDSLREAYAEMDKMQDDLNAKRARINELSRKLYNIELEVQLMRRRSDRLCCTNTACPTREIPQSQPEGVKTEKA</sequence>
<keyword evidence="2" id="KW-0472">Membrane</keyword>
<gene>
    <name evidence="3" type="ORF">IAC44_01915</name>
</gene>
<organism evidence="3 4">
    <name type="scientific">Candidatus Merdimorpha stercoravium</name>
    <dbReference type="NCBI Taxonomy" id="2840863"/>
    <lineage>
        <taxon>Bacteria</taxon>
        <taxon>Pseudomonadati</taxon>
        <taxon>Bacteroidota</taxon>
        <taxon>Flavobacteriia</taxon>
        <taxon>Flavobacteriales</taxon>
        <taxon>Candidatus Merdimorpha</taxon>
    </lineage>
</organism>
<proteinExistence type="predicted"/>
<dbReference type="AlphaFoldDB" id="A0A9D1H982"/>
<feature type="coiled-coil region" evidence="1">
    <location>
        <begin position="58"/>
        <end position="106"/>
    </location>
</feature>
<dbReference type="Proteomes" id="UP000824161">
    <property type="component" value="Unassembled WGS sequence"/>
</dbReference>
<reference evidence="3" key="2">
    <citation type="journal article" date="2021" name="PeerJ">
        <title>Extensive microbial diversity within the chicken gut microbiome revealed by metagenomics and culture.</title>
        <authorList>
            <person name="Gilroy R."/>
            <person name="Ravi A."/>
            <person name="Getino M."/>
            <person name="Pursley I."/>
            <person name="Horton D.L."/>
            <person name="Alikhan N.F."/>
            <person name="Baker D."/>
            <person name="Gharbi K."/>
            <person name="Hall N."/>
            <person name="Watson M."/>
            <person name="Adriaenssens E.M."/>
            <person name="Foster-Nyarko E."/>
            <person name="Jarju S."/>
            <person name="Secka A."/>
            <person name="Antonio M."/>
            <person name="Oren A."/>
            <person name="Chaudhuri R.R."/>
            <person name="La Ragione R."/>
            <person name="Hildebrand F."/>
            <person name="Pallen M.J."/>
        </authorList>
    </citation>
    <scope>NUCLEOTIDE SEQUENCE</scope>
    <source>
        <strain evidence="3">1383</strain>
    </source>
</reference>